<feature type="transmembrane region" description="Helical" evidence="12">
    <location>
        <begin position="6"/>
        <end position="24"/>
    </location>
</feature>
<dbReference type="InterPro" id="IPR038377">
    <property type="entry name" value="Na/Glc_symporter_sf"/>
</dbReference>
<keyword evidence="3" id="KW-0813">Transport</keyword>
<organism evidence="13 14">
    <name type="scientific">Dysgonomonas alginatilytica</name>
    <dbReference type="NCBI Taxonomy" id="1605892"/>
    <lineage>
        <taxon>Bacteria</taxon>
        <taxon>Pseudomonadati</taxon>
        <taxon>Bacteroidota</taxon>
        <taxon>Bacteroidia</taxon>
        <taxon>Bacteroidales</taxon>
        <taxon>Dysgonomonadaceae</taxon>
        <taxon>Dysgonomonas</taxon>
    </lineage>
</organism>
<evidence type="ECO:0000256" key="3">
    <source>
        <dbReference type="ARBA" id="ARBA00022448"/>
    </source>
</evidence>
<keyword evidence="5 12" id="KW-0812">Transmembrane</keyword>
<protein>
    <submittedName>
        <fullName evidence="13">Na+/proline symporter</fullName>
    </submittedName>
</protein>
<evidence type="ECO:0000256" key="4">
    <source>
        <dbReference type="ARBA" id="ARBA00022475"/>
    </source>
</evidence>
<dbReference type="CDD" id="cd10326">
    <property type="entry name" value="SLC5sbd_NIS-like"/>
    <property type="match status" value="1"/>
</dbReference>
<dbReference type="PANTHER" id="PTHR42985">
    <property type="entry name" value="SODIUM-COUPLED MONOCARBOXYLATE TRANSPORTER"/>
    <property type="match status" value="1"/>
</dbReference>
<comment type="subcellular location">
    <subcellularLocation>
        <location evidence="1">Cell membrane</location>
        <topology evidence="1">Multi-pass membrane protein</topology>
    </subcellularLocation>
</comment>
<reference evidence="13 14" key="1">
    <citation type="submission" date="2018-03" db="EMBL/GenBank/DDBJ databases">
        <title>Genomic Encyclopedia of Archaeal and Bacterial Type Strains, Phase II (KMG-II): from individual species to whole genera.</title>
        <authorList>
            <person name="Goeker M."/>
        </authorList>
    </citation>
    <scope>NUCLEOTIDE SEQUENCE [LARGE SCALE GENOMIC DNA]</scope>
    <source>
        <strain evidence="13 14">DSM 100214</strain>
    </source>
</reference>
<evidence type="ECO:0000256" key="2">
    <source>
        <dbReference type="ARBA" id="ARBA00006434"/>
    </source>
</evidence>
<keyword evidence="14" id="KW-1185">Reference proteome</keyword>
<evidence type="ECO:0000256" key="6">
    <source>
        <dbReference type="ARBA" id="ARBA00022989"/>
    </source>
</evidence>
<keyword evidence="4" id="KW-1003">Cell membrane</keyword>
<dbReference type="PANTHER" id="PTHR42985:SF47">
    <property type="entry name" value="INTEGRAL MEMBRANE TRANSPORT PROTEIN"/>
    <property type="match status" value="1"/>
</dbReference>
<feature type="transmembrane region" description="Helical" evidence="12">
    <location>
        <begin position="153"/>
        <end position="170"/>
    </location>
</feature>
<dbReference type="OrthoDB" id="891563at2"/>
<dbReference type="Gene3D" id="1.20.1730.10">
    <property type="entry name" value="Sodium/glucose cotransporter"/>
    <property type="match status" value="1"/>
</dbReference>
<feature type="transmembrane region" description="Helical" evidence="12">
    <location>
        <begin position="457"/>
        <end position="475"/>
    </location>
</feature>
<evidence type="ECO:0000256" key="12">
    <source>
        <dbReference type="SAM" id="Phobius"/>
    </source>
</evidence>
<dbReference type="GO" id="GO:0006814">
    <property type="term" value="P:sodium ion transport"/>
    <property type="evidence" value="ECO:0007669"/>
    <property type="project" value="UniProtKB-KW"/>
</dbReference>
<feature type="transmembrane region" description="Helical" evidence="12">
    <location>
        <begin position="234"/>
        <end position="251"/>
    </location>
</feature>
<feature type="transmembrane region" description="Helical" evidence="12">
    <location>
        <begin position="316"/>
        <end position="338"/>
    </location>
</feature>
<feature type="transmembrane region" description="Helical" evidence="12">
    <location>
        <begin position="44"/>
        <end position="67"/>
    </location>
</feature>
<dbReference type="Pfam" id="PF00474">
    <property type="entry name" value="SSF"/>
    <property type="match status" value="1"/>
</dbReference>
<dbReference type="EMBL" id="QICL01000001">
    <property type="protein sequence ID" value="PXV68824.1"/>
    <property type="molecule type" value="Genomic_DNA"/>
</dbReference>
<feature type="transmembrane region" description="Helical" evidence="12">
    <location>
        <begin position="403"/>
        <end position="420"/>
    </location>
</feature>
<comment type="similarity">
    <text evidence="2 11">Belongs to the sodium:solute symporter (SSF) (TC 2.A.21) family.</text>
</comment>
<feature type="transmembrane region" description="Helical" evidence="12">
    <location>
        <begin position="272"/>
        <end position="296"/>
    </location>
</feature>
<dbReference type="GO" id="GO:0015293">
    <property type="term" value="F:symporter activity"/>
    <property type="evidence" value="ECO:0007669"/>
    <property type="project" value="TreeGrafter"/>
</dbReference>
<keyword evidence="10" id="KW-0739">Sodium transport</keyword>
<feature type="transmembrane region" description="Helical" evidence="12">
    <location>
        <begin position="79"/>
        <end position="99"/>
    </location>
</feature>
<dbReference type="AlphaFoldDB" id="A0A2V3PVK8"/>
<evidence type="ECO:0000256" key="7">
    <source>
        <dbReference type="ARBA" id="ARBA00023053"/>
    </source>
</evidence>
<keyword evidence="9 12" id="KW-0472">Membrane</keyword>
<comment type="caution">
    <text evidence="13">The sequence shown here is derived from an EMBL/GenBank/DDBJ whole genome shotgun (WGS) entry which is preliminary data.</text>
</comment>
<evidence type="ECO:0000256" key="5">
    <source>
        <dbReference type="ARBA" id="ARBA00022692"/>
    </source>
</evidence>
<evidence type="ECO:0000256" key="8">
    <source>
        <dbReference type="ARBA" id="ARBA00023065"/>
    </source>
</evidence>
<keyword evidence="8" id="KW-0406">Ion transport</keyword>
<dbReference type="RefSeq" id="WP_110308813.1">
    <property type="nucleotide sequence ID" value="NZ_QICL01000001.1"/>
</dbReference>
<evidence type="ECO:0000313" key="14">
    <source>
        <dbReference type="Proteomes" id="UP000247973"/>
    </source>
</evidence>
<dbReference type="PROSITE" id="PS50283">
    <property type="entry name" value="NA_SOLUT_SYMP_3"/>
    <property type="match status" value="1"/>
</dbReference>
<dbReference type="InterPro" id="IPR051163">
    <property type="entry name" value="Sodium:Solute_Symporter_SSF"/>
</dbReference>
<keyword evidence="7" id="KW-0915">Sodium</keyword>
<sequence length="485" mass="54304">MIGTTILIIFAAYFGILYLISVLISRGSSDNDAFFVANRKSPWYIVAIGMIGTSVSGVTFVSVPGMVGAFNMSYMQMVFGFFFGYLVVAYLLLPLYYKLNLTSIYTYLDQRFGNYSYKTGASFFILSRIIGSAAKLYLVALILQTLVFDHWHIPFWMTVSGIILFIWIYTRKSGIKTIVWTDTLQTLSFIIAAILIIWQVSSLLKLDLGEAISTISNSPHSKIFHFEWKSPLNFFKQFFSGIFIVIVMTGLDQDNMQKNLTCKNLKDARKNMLTYGFLFTPINFLFLSLGILLLVFASQQGIALPTVSDEILPYLVSNYLGLPCLIFFTIGIIGASFANADSALASLTTSFCVDILGINQKNDKEANTTRKRVHIGMSIVFILVILFIHHIGQDNVLNTIYKVASYTYGPLLGLFGLGLFSKVQIKDKYAPIVCILAPIICYLIEETLATSFRYKVGYEILMLNGLLTVIGLLIISERKTTPKPI</sequence>
<evidence type="ECO:0000313" key="13">
    <source>
        <dbReference type="EMBL" id="PXV68824.1"/>
    </source>
</evidence>
<evidence type="ECO:0000256" key="9">
    <source>
        <dbReference type="ARBA" id="ARBA00023136"/>
    </source>
</evidence>
<dbReference type="InterPro" id="IPR001734">
    <property type="entry name" value="Na/solute_symporter"/>
</dbReference>
<dbReference type="Proteomes" id="UP000247973">
    <property type="component" value="Unassembled WGS sequence"/>
</dbReference>
<proteinExistence type="inferred from homology"/>
<feature type="transmembrane region" description="Helical" evidence="12">
    <location>
        <begin position="429"/>
        <end position="445"/>
    </location>
</feature>
<feature type="transmembrane region" description="Helical" evidence="12">
    <location>
        <begin position="177"/>
        <end position="198"/>
    </location>
</feature>
<evidence type="ECO:0000256" key="10">
    <source>
        <dbReference type="ARBA" id="ARBA00023201"/>
    </source>
</evidence>
<feature type="transmembrane region" description="Helical" evidence="12">
    <location>
        <begin position="120"/>
        <end position="147"/>
    </location>
</feature>
<feature type="transmembrane region" description="Helical" evidence="12">
    <location>
        <begin position="373"/>
        <end position="391"/>
    </location>
</feature>
<evidence type="ECO:0000256" key="1">
    <source>
        <dbReference type="ARBA" id="ARBA00004651"/>
    </source>
</evidence>
<name>A0A2V3PVK8_9BACT</name>
<evidence type="ECO:0000256" key="11">
    <source>
        <dbReference type="RuleBase" id="RU362091"/>
    </source>
</evidence>
<gene>
    <name evidence="13" type="ORF">CLV62_10188</name>
</gene>
<accession>A0A2V3PVK8</accession>
<dbReference type="GO" id="GO:0005886">
    <property type="term" value="C:plasma membrane"/>
    <property type="evidence" value="ECO:0007669"/>
    <property type="project" value="UniProtKB-SubCell"/>
</dbReference>
<keyword evidence="6 12" id="KW-1133">Transmembrane helix</keyword>